<organism evidence="1 2">
    <name type="scientific">Amborella trichopoda</name>
    <dbReference type="NCBI Taxonomy" id="13333"/>
    <lineage>
        <taxon>Eukaryota</taxon>
        <taxon>Viridiplantae</taxon>
        <taxon>Streptophyta</taxon>
        <taxon>Embryophyta</taxon>
        <taxon>Tracheophyta</taxon>
        <taxon>Spermatophyta</taxon>
        <taxon>Magnoliopsida</taxon>
        <taxon>Amborellales</taxon>
        <taxon>Amborellaceae</taxon>
        <taxon>Amborella</taxon>
    </lineage>
</organism>
<gene>
    <name evidence="1" type="ORF">AMTR_s00182p00012370</name>
</gene>
<dbReference type="Proteomes" id="UP000017836">
    <property type="component" value="Unassembled WGS sequence"/>
</dbReference>
<protein>
    <submittedName>
        <fullName evidence="1">Uncharacterized protein</fullName>
    </submittedName>
</protein>
<dbReference type="EMBL" id="KI392466">
    <property type="protein sequence ID" value="ERN16319.1"/>
    <property type="molecule type" value="Genomic_DNA"/>
</dbReference>
<proteinExistence type="predicted"/>
<feature type="non-terminal residue" evidence="1">
    <location>
        <position position="118"/>
    </location>
</feature>
<evidence type="ECO:0000313" key="1">
    <source>
        <dbReference type="EMBL" id="ERN16319.1"/>
    </source>
</evidence>
<dbReference type="Gramene" id="ERN16319">
    <property type="protein sequence ID" value="ERN16319"/>
    <property type="gene ID" value="AMTR_s00182p00012370"/>
</dbReference>
<name>U5D1L0_AMBTC</name>
<keyword evidence="2" id="KW-1185">Reference proteome</keyword>
<accession>U5D1L0</accession>
<dbReference type="HOGENOM" id="CLU_2079027_0_0_1"/>
<dbReference type="AlphaFoldDB" id="U5D1L0"/>
<sequence>MRESEEPLNCGSLHWVAPLWGKEKSMSPLESLWRLCLGSACSSFPHFSMPLRSSLWGLKWPIKESFNDCSRAAICCPSMEIKLGVSGLQEKRAGRGVGVDCLLGGYGSQGGGFGRLEE</sequence>
<reference evidence="2" key="1">
    <citation type="journal article" date="2013" name="Science">
        <title>The Amborella genome and the evolution of flowering plants.</title>
        <authorList>
            <consortium name="Amborella Genome Project"/>
        </authorList>
    </citation>
    <scope>NUCLEOTIDE SEQUENCE [LARGE SCALE GENOMIC DNA]</scope>
</reference>
<evidence type="ECO:0000313" key="2">
    <source>
        <dbReference type="Proteomes" id="UP000017836"/>
    </source>
</evidence>